<dbReference type="Pfam" id="PF10208">
    <property type="entry name" value="ARMET_C"/>
    <property type="match status" value="1"/>
</dbReference>
<proteinExistence type="inferred from homology"/>
<evidence type="ECO:0000256" key="3">
    <source>
        <dbReference type="ARBA" id="ARBA00014267"/>
    </source>
</evidence>
<dbReference type="GO" id="GO:0031175">
    <property type="term" value="P:neuron projection development"/>
    <property type="evidence" value="ECO:0007669"/>
    <property type="project" value="TreeGrafter"/>
</dbReference>
<dbReference type="InterPro" id="IPR019345">
    <property type="entry name" value="ARMET_C"/>
</dbReference>
<keyword evidence="4" id="KW-0964">Secreted</keyword>
<sequence>MSILWVSILFILVRLSLSKKVDENNCEVCVKYVRDFINSLPVEQRGSKNAVKEAFEKTCSKSKGKNNTFCYSVGGLEMSAAKTVDFLVTPVTKFMPAEKVCEELSSKVSDICDLTYEKQIDLKELDLKRTPLKVLRKIISDWGIECRGCAEKSDFVNMIEQNMPIYDPEAAAYRDRKKSEL</sequence>
<evidence type="ECO:0000313" key="12">
    <source>
        <dbReference type="Proteomes" id="UP001497525"/>
    </source>
</evidence>
<evidence type="ECO:0000256" key="6">
    <source>
        <dbReference type="ARBA" id="ARBA00023157"/>
    </source>
</evidence>
<comment type="caution">
    <text evidence="11">The sequence shown here is derived from an EMBL/GenBank/DDBJ whole genome shotgun (WGS) entry which is preliminary data.</text>
</comment>
<dbReference type="EMBL" id="CAXLJL010000378">
    <property type="protein sequence ID" value="CAL5137158.1"/>
    <property type="molecule type" value="Genomic_DNA"/>
</dbReference>
<evidence type="ECO:0000256" key="7">
    <source>
        <dbReference type="ARBA" id="ARBA00032923"/>
    </source>
</evidence>
<evidence type="ECO:0000256" key="5">
    <source>
        <dbReference type="ARBA" id="ARBA00022729"/>
    </source>
</evidence>
<gene>
    <name evidence="11" type="ORF">CDAUBV1_LOCUS11423</name>
</gene>
<dbReference type="InterPro" id="IPR036361">
    <property type="entry name" value="SAP_dom_sf"/>
</dbReference>
<organism evidence="11 12">
    <name type="scientific">Calicophoron daubneyi</name>
    <name type="common">Rumen fluke</name>
    <name type="synonym">Paramphistomum daubneyi</name>
    <dbReference type="NCBI Taxonomy" id="300641"/>
    <lineage>
        <taxon>Eukaryota</taxon>
        <taxon>Metazoa</taxon>
        <taxon>Spiralia</taxon>
        <taxon>Lophotrochozoa</taxon>
        <taxon>Platyhelminthes</taxon>
        <taxon>Trematoda</taxon>
        <taxon>Digenea</taxon>
        <taxon>Plagiorchiida</taxon>
        <taxon>Pronocephalata</taxon>
        <taxon>Paramphistomoidea</taxon>
        <taxon>Paramphistomidae</taxon>
        <taxon>Calicophoron</taxon>
    </lineage>
</organism>
<feature type="domain" description="ARMET N-terminal" evidence="10">
    <location>
        <begin position="25"/>
        <end position="120"/>
    </location>
</feature>
<reference evidence="11" key="1">
    <citation type="submission" date="2024-06" db="EMBL/GenBank/DDBJ databases">
        <authorList>
            <person name="Liu X."/>
            <person name="Lenzi L."/>
            <person name="Haldenby T S."/>
            <person name="Uol C."/>
        </authorList>
    </citation>
    <scope>NUCLEOTIDE SEQUENCE</scope>
</reference>
<dbReference type="GO" id="GO:0005783">
    <property type="term" value="C:endoplasmic reticulum"/>
    <property type="evidence" value="ECO:0007669"/>
    <property type="project" value="TreeGrafter"/>
</dbReference>
<dbReference type="InterPro" id="IPR045332">
    <property type="entry name" value="ARMET_N"/>
</dbReference>
<evidence type="ECO:0000259" key="9">
    <source>
        <dbReference type="Pfam" id="PF10208"/>
    </source>
</evidence>
<name>A0AAV2TQA1_CALDB</name>
<dbReference type="Gene3D" id="1.10.225.10">
    <property type="entry name" value="Saposin-like"/>
    <property type="match status" value="1"/>
</dbReference>
<evidence type="ECO:0000256" key="8">
    <source>
        <dbReference type="SAM" id="SignalP"/>
    </source>
</evidence>
<dbReference type="Gene3D" id="1.10.720.30">
    <property type="entry name" value="SAP domain"/>
    <property type="match status" value="1"/>
</dbReference>
<dbReference type="Proteomes" id="UP001497525">
    <property type="component" value="Unassembled WGS sequence"/>
</dbReference>
<dbReference type="PANTHER" id="PTHR12990:SF5">
    <property type="entry name" value="MESENCEPHALIC ASTROCYTE-DERIVED NEUROTROPHIC FACTOR HOMOLOG"/>
    <property type="match status" value="1"/>
</dbReference>
<dbReference type="InterPro" id="IPR045333">
    <property type="entry name" value="ARMET-like"/>
</dbReference>
<feature type="domain" description="ARMET C-terminal" evidence="9">
    <location>
        <begin position="125"/>
        <end position="166"/>
    </location>
</feature>
<comment type="subcellular location">
    <subcellularLocation>
        <location evidence="1">Secreted</location>
    </subcellularLocation>
</comment>
<evidence type="ECO:0000256" key="4">
    <source>
        <dbReference type="ARBA" id="ARBA00022525"/>
    </source>
</evidence>
<dbReference type="GO" id="GO:0071542">
    <property type="term" value="P:dopaminergic neuron differentiation"/>
    <property type="evidence" value="ECO:0007669"/>
    <property type="project" value="TreeGrafter"/>
</dbReference>
<protein>
    <recommendedName>
        <fullName evidence="3">Mesencephalic astrocyte-derived neurotrophic factor homolog</fullName>
    </recommendedName>
    <alternativeName>
        <fullName evidence="7">MANF/CDNF-like protein</fullName>
    </alternativeName>
</protein>
<evidence type="ECO:0000256" key="2">
    <source>
        <dbReference type="ARBA" id="ARBA00005617"/>
    </source>
</evidence>
<keyword evidence="5 8" id="KW-0732">Signal</keyword>
<evidence type="ECO:0000313" key="11">
    <source>
        <dbReference type="EMBL" id="CAL5137158.1"/>
    </source>
</evidence>
<dbReference type="GO" id="GO:0005615">
    <property type="term" value="C:extracellular space"/>
    <property type="evidence" value="ECO:0007669"/>
    <property type="project" value="TreeGrafter"/>
</dbReference>
<feature type="signal peptide" evidence="8">
    <location>
        <begin position="1"/>
        <end position="18"/>
    </location>
</feature>
<dbReference type="AlphaFoldDB" id="A0AAV2TQA1"/>
<feature type="chain" id="PRO_5043674186" description="Mesencephalic astrocyte-derived neurotrophic factor homolog" evidence="8">
    <location>
        <begin position="19"/>
        <end position="181"/>
    </location>
</feature>
<keyword evidence="6" id="KW-1015">Disulfide bond</keyword>
<dbReference type="SUPFAM" id="SSF68906">
    <property type="entry name" value="SAP domain"/>
    <property type="match status" value="1"/>
</dbReference>
<comment type="similarity">
    <text evidence="2">Belongs to the ARMET family.</text>
</comment>
<dbReference type="PANTHER" id="PTHR12990">
    <property type="entry name" value="ARMET-LIKE PROTEIN"/>
    <property type="match status" value="1"/>
</dbReference>
<evidence type="ECO:0000259" key="10">
    <source>
        <dbReference type="Pfam" id="PF20145"/>
    </source>
</evidence>
<evidence type="ECO:0000256" key="1">
    <source>
        <dbReference type="ARBA" id="ARBA00004613"/>
    </source>
</evidence>
<dbReference type="Pfam" id="PF20145">
    <property type="entry name" value="ARMET_N"/>
    <property type="match status" value="1"/>
</dbReference>
<accession>A0AAV2TQA1</accession>